<comment type="caution">
    <text evidence="2">The sequence shown here is derived from an EMBL/GenBank/DDBJ whole genome shotgun (WGS) entry which is preliminary data.</text>
</comment>
<dbReference type="OrthoDB" id="5967851at2759"/>
<dbReference type="PANTHER" id="PTHR11319">
    <property type="entry name" value="G PROTEIN-COUPLED RECEPTOR-RELATED"/>
    <property type="match status" value="1"/>
</dbReference>
<proteinExistence type="predicted"/>
<feature type="transmembrane region" description="Helical" evidence="1">
    <location>
        <begin position="576"/>
        <end position="601"/>
    </location>
</feature>
<name>A0A9X0A2U0_9CNID</name>
<feature type="transmembrane region" description="Helical" evidence="1">
    <location>
        <begin position="284"/>
        <end position="303"/>
    </location>
</feature>
<keyword evidence="1" id="KW-0472">Membrane</keyword>
<protein>
    <submittedName>
        <fullName evidence="2">Uncharacterized protein</fullName>
    </submittedName>
</protein>
<feature type="transmembrane region" description="Helical" evidence="1">
    <location>
        <begin position="368"/>
        <end position="392"/>
    </location>
</feature>
<keyword evidence="3" id="KW-1185">Reference proteome</keyword>
<evidence type="ECO:0000313" key="2">
    <source>
        <dbReference type="EMBL" id="KAJ7392407.1"/>
    </source>
</evidence>
<dbReference type="EMBL" id="MU825401">
    <property type="protein sequence ID" value="KAJ7392407.1"/>
    <property type="molecule type" value="Genomic_DNA"/>
</dbReference>
<feature type="transmembrane region" description="Helical" evidence="1">
    <location>
        <begin position="506"/>
        <end position="525"/>
    </location>
</feature>
<dbReference type="Proteomes" id="UP001163046">
    <property type="component" value="Unassembled WGS sequence"/>
</dbReference>
<dbReference type="PANTHER" id="PTHR11319:SF35">
    <property type="entry name" value="OUTER MEMBRANE PROTEIN PMPC-RELATED"/>
    <property type="match status" value="1"/>
</dbReference>
<evidence type="ECO:0000256" key="1">
    <source>
        <dbReference type="SAM" id="Phobius"/>
    </source>
</evidence>
<dbReference type="AlphaFoldDB" id="A0A9X0A2U0"/>
<keyword evidence="1" id="KW-1133">Transmembrane helix</keyword>
<gene>
    <name evidence="2" type="ORF">OS493_012069</name>
</gene>
<feature type="transmembrane region" description="Helical" evidence="1">
    <location>
        <begin position="537"/>
        <end position="556"/>
    </location>
</feature>
<keyword evidence="1" id="KW-0812">Transmembrane</keyword>
<sequence length="641" mass="71739">MNDSVQIKAPFGAKLHLHNFTYWELGTNRIQSAVTSFSLGTQPCPIGTYSINRGSSKGFTIENHVKCIPCPTGGNCTSFLAARPNFWGYPLDDKVYFTFCPQGYCCAAVNQKSRYHNSSYLNSGCQGNRTGILCGRCKKDFSDTLFTTRCLPARDCTHRWYLVIIFICTLSFALFLIRKPPVFKLLMKNLTWFLPSDKRKDYEDTSSLDSGDKTNGTASYGFLKITFYFYQIAGVLTISNYGVSGVLKDNIVLPAISLLDFKISVNNDWSICPFPGITPLSKTLFQLAAVTAIFMWIPFIYLLHSGLNKLRKRTSALPPSGPYLGAILEIVLLGYSAATGTATKLLNCVNIQHVSRWYYDADITCYQWWQNASIAAIALFLFPFILTLYFASLRLYRGQLSAKMFVLACVFPLPCLLLVLVFHVNKVITQPRDCKEMTSTTTLVNHEDEKDTCNTPSTIEQSVLEVLSAPFCKPKDDQSHGRIYWESVLIGRRFILILIGSFVEPAFLRSVCLSILCLFFLLHHISRKPFAQFRANLAETVSLATLVVIAILNVGVTSYYSAGLEAWGVQSECVQIFLLTEAVLLCFVPLVFAAVVLLSLVSQLVRLTIILIQAVQWLVYKSKLYSQGLRMGQYEPLSSSA</sequence>
<feature type="transmembrane region" description="Helical" evidence="1">
    <location>
        <begin position="323"/>
        <end position="347"/>
    </location>
</feature>
<feature type="transmembrane region" description="Helical" evidence="1">
    <location>
        <begin position="160"/>
        <end position="177"/>
    </location>
</feature>
<feature type="transmembrane region" description="Helical" evidence="1">
    <location>
        <begin position="404"/>
        <end position="422"/>
    </location>
</feature>
<evidence type="ECO:0000313" key="3">
    <source>
        <dbReference type="Proteomes" id="UP001163046"/>
    </source>
</evidence>
<accession>A0A9X0A2U0</accession>
<organism evidence="2 3">
    <name type="scientific">Desmophyllum pertusum</name>
    <dbReference type="NCBI Taxonomy" id="174260"/>
    <lineage>
        <taxon>Eukaryota</taxon>
        <taxon>Metazoa</taxon>
        <taxon>Cnidaria</taxon>
        <taxon>Anthozoa</taxon>
        <taxon>Hexacorallia</taxon>
        <taxon>Scleractinia</taxon>
        <taxon>Caryophylliina</taxon>
        <taxon>Caryophylliidae</taxon>
        <taxon>Desmophyllum</taxon>
    </lineage>
</organism>
<reference evidence="2" key="1">
    <citation type="submission" date="2023-01" db="EMBL/GenBank/DDBJ databases">
        <title>Genome assembly of the deep-sea coral Lophelia pertusa.</title>
        <authorList>
            <person name="Herrera S."/>
            <person name="Cordes E."/>
        </authorList>
    </citation>
    <scope>NUCLEOTIDE SEQUENCE</scope>
    <source>
        <strain evidence="2">USNM1676648</strain>
        <tissue evidence="2">Polyp</tissue>
    </source>
</reference>